<evidence type="ECO:0000313" key="1">
    <source>
        <dbReference type="EMBL" id="KAB7649517.1"/>
    </source>
</evidence>
<dbReference type="Gene3D" id="3.90.550.20">
    <property type="match status" value="1"/>
</dbReference>
<dbReference type="GO" id="GO:0016020">
    <property type="term" value="C:membrane"/>
    <property type="evidence" value="ECO:0007669"/>
    <property type="project" value="GOC"/>
</dbReference>
<dbReference type="InterPro" id="IPR029044">
    <property type="entry name" value="Nucleotide-diphossugar_trans"/>
</dbReference>
<dbReference type="Proteomes" id="UP000469462">
    <property type="component" value="Unassembled WGS sequence"/>
</dbReference>
<dbReference type="InterPro" id="IPR008441">
    <property type="entry name" value="AfumC-like_glycosyl_Trfase"/>
</dbReference>
<name>A0AAI9S9F2_9BURK</name>
<dbReference type="AlphaFoldDB" id="A0AAI9S9F2"/>
<keyword evidence="2" id="KW-1185">Reference proteome</keyword>
<dbReference type="EMBL" id="WEHW01000080">
    <property type="protein sequence ID" value="KAB7649517.1"/>
    <property type="molecule type" value="Genomic_DNA"/>
</dbReference>
<dbReference type="PANTHER" id="PTHR32385">
    <property type="entry name" value="MANNOSYL PHOSPHORYLINOSITOL CERAMIDE SYNTHASE"/>
    <property type="match status" value="1"/>
</dbReference>
<evidence type="ECO:0000313" key="2">
    <source>
        <dbReference type="Proteomes" id="UP000469462"/>
    </source>
</evidence>
<organism evidence="1 2">
    <name type="scientific">Sutterella seckii</name>
    <dbReference type="NCBI Taxonomy" id="1944635"/>
    <lineage>
        <taxon>Bacteria</taxon>
        <taxon>Pseudomonadati</taxon>
        <taxon>Pseudomonadota</taxon>
        <taxon>Betaproteobacteria</taxon>
        <taxon>Burkholderiales</taxon>
        <taxon>Sutterellaceae</taxon>
        <taxon>Sutterella</taxon>
    </lineage>
</organism>
<gene>
    <name evidence="1" type="ORF">GBM96_11250</name>
</gene>
<proteinExistence type="predicted"/>
<protein>
    <recommendedName>
        <fullName evidence="3">Capsular biosynthesis protein</fullName>
    </recommendedName>
</protein>
<dbReference type="PANTHER" id="PTHR32385:SF15">
    <property type="entry name" value="INOSITOL PHOSPHOCERAMIDE MANNOSYLTRANSFERASE 1"/>
    <property type="match status" value="1"/>
</dbReference>
<reference evidence="1 2" key="1">
    <citation type="submission" date="2019-10" db="EMBL/GenBank/DDBJ databases">
        <title>Genome diversity of Sutterella seckii.</title>
        <authorList>
            <person name="Chaplin A.V."/>
            <person name="Sokolova S.R."/>
            <person name="Mosin K.A."/>
            <person name="Ivanova E.L."/>
            <person name="Kochetkova T.O."/>
            <person name="Goltsov A.Y."/>
            <person name="Trofimov D.Y."/>
            <person name="Efimov B.A."/>
        </authorList>
    </citation>
    <scope>NUCLEOTIDE SEQUENCE [LARGE SCALE GENOMIC DNA]</scope>
    <source>
        <strain evidence="1 2">ASD3426</strain>
    </source>
</reference>
<comment type="caution">
    <text evidence="1">The sequence shown here is derived from an EMBL/GenBank/DDBJ whole genome shotgun (WGS) entry which is preliminary data.</text>
</comment>
<sequence length="336" mass="39912">MEYMKKRIDVAKIISNLISAPICFGQKRKIVRKKIYRLLSKEHISDSNKEEIIANEIENKYLSIVDSIRYGSSDEKNQPKIVWQYWAQGDKCLPKIVKICMNTVYYHFKQAGYQVICLNDESVNKYLNIDEHFLQMARLNRHGYSYASYSDLLRCGLLYKYGGIWIDATVLISNVPYELLNNERVFFERSGEVGKLDRLKYRLYSDYFRWGAGVRVNWLSSIIKAPKGDPLFGMLWDILNKYWLNEQFYRHYFLCHIIFDQIKNRGNLLKNYKYISISDTFPHDLQMLLSSDINKVKLKVDNILRYPIHKLTYKIDDSALLDRDSVFNYLINKYKN</sequence>
<dbReference type="GO" id="GO:0000030">
    <property type="term" value="F:mannosyltransferase activity"/>
    <property type="evidence" value="ECO:0007669"/>
    <property type="project" value="TreeGrafter"/>
</dbReference>
<accession>A0AAI9S9F2</accession>
<evidence type="ECO:0008006" key="3">
    <source>
        <dbReference type="Google" id="ProtNLM"/>
    </source>
</evidence>
<dbReference type="GO" id="GO:0051999">
    <property type="term" value="P:mannosyl-inositol phosphorylceramide biosynthetic process"/>
    <property type="evidence" value="ECO:0007669"/>
    <property type="project" value="TreeGrafter"/>
</dbReference>
<dbReference type="SUPFAM" id="SSF53448">
    <property type="entry name" value="Nucleotide-diphospho-sugar transferases"/>
    <property type="match status" value="1"/>
</dbReference>
<dbReference type="InterPro" id="IPR051706">
    <property type="entry name" value="Glycosyltransferase_domain"/>
</dbReference>
<dbReference type="Pfam" id="PF05704">
    <property type="entry name" value="Caps_synth"/>
    <property type="match status" value="1"/>
</dbReference>